<evidence type="ECO:0000313" key="2">
    <source>
        <dbReference type="EnsemblMetazoa" id="ASIC022259-PA"/>
    </source>
</evidence>
<organism evidence="1">
    <name type="scientific">Anopheles sinensis</name>
    <name type="common">Mosquito</name>
    <dbReference type="NCBI Taxonomy" id="74873"/>
    <lineage>
        <taxon>Eukaryota</taxon>
        <taxon>Metazoa</taxon>
        <taxon>Ecdysozoa</taxon>
        <taxon>Arthropoda</taxon>
        <taxon>Hexapoda</taxon>
        <taxon>Insecta</taxon>
        <taxon>Pterygota</taxon>
        <taxon>Neoptera</taxon>
        <taxon>Endopterygota</taxon>
        <taxon>Diptera</taxon>
        <taxon>Nematocera</taxon>
        <taxon>Culicoidea</taxon>
        <taxon>Culicidae</taxon>
        <taxon>Anophelinae</taxon>
        <taxon>Anopheles</taxon>
    </lineage>
</organism>
<evidence type="ECO:0000313" key="1">
    <source>
        <dbReference type="EMBL" id="KFB54005.1"/>
    </source>
</evidence>
<dbReference type="EMBL" id="ATLV01027155">
    <property type="status" value="NOT_ANNOTATED_CDS"/>
    <property type="molecule type" value="Genomic_DNA"/>
</dbReference>
<dbReference type="EMBL" id="KE525423">
    <property type="protein sequence ID" value="KFB54005.1"/>
    <property type="molecule type" value="Genomic_DNA"/>
</dbReference>
<name>A0A084WUW1_ANOSI</name>
<dbReference type="AlphaFoldDB" id="A0A084WUW1"/>
<accession>A0A084WUW1</accession>
<dbReference type="VEuPathDB" id="VectorBase:ASIC022259"/>
<sequence length="138" mass="15284">MLDSGVSYVLLGKGEDSTEWSVFFKVQDHSVARKTRQRVGQRRTRGREGVGINKPLVIESIFVLVPHGCLQSFASIDPERTVHGTGRTTVTNIFRLGHVASTHASDASRAVATGTRDSWHRDGPSHPDSVYLLRFDLK</sequence>
<keyword evidence="3" id="KW-1185">Reference proteome</keyword>
<proteinExistence type="predicted"/>
<dbReference type="Proteomes" id="UP000030765">
    <property type="component" value="Unassembled WGS sequence"/>
</dbReference>
<reference evidence="2" key="2">
    <citation type="submission" date="2020-05" db="UniProtKB">
        <authorList>
            <consortium name="EnsemblMetazoa"/>
        </authorList>
    </citation>
    <scope>IDENTIFICATION</scope>
</reference>
<reference evidence="1 3" key="1">
    <citation type="journal article" date="2014" name="BMC Genomics">
        <title>Genome sequence of Anopheles sinensis provides insight into genetics basis of mosquito competence for malaria parasites.</title>
        <authorList>
            <person name="Zhou D."/>
            <person name="Zhang D."/>
            <person name="Ding G."/>
            <person name="Shi L."/>
            <person name="Hou Q."/>
            <person name="Ye Y."/>
            <person name="Xu Y."/>
            <person name="Zhou H."/>
            <person name="Xiong C."/>
            <person name="Li S."/>
            <person name="Yu J."/>
            <person name="Hong S."/>
            <person name="Yu X."/>
            <person name="Zou P."/>
            <person name="Chen C."/>
            <person name="Chang X."/>
            <person name="Wang W."/>
            <person name="Lv Y."/>
            <person name="Sun Y."/>
            <person name="Ma L."/>
            <person name="Shen B."/>
            <person name="Zhu C."/>
        </authorList>
    </citation>
    <scope>NUCLEOTIDE SEQUENCE [LARGE SCALE GENOMIC DNA]</scope>
</reference>
<gene>
    <name evidence="1" type="ORF">ZHAS_00022259</name>
</gene>
<dbReference type="EnsemblMetazoa" id="ASIC022259-RA">
    <property type="protein sequence ID" value="ASIC022259-PA"/>
    <property type="gene ID" value="ASIC022259"/>
</dbReference>
<protein>
    <submittedName>
        <fullName evidence="1 2">Uncharacterized protein</fullName>
    </submittedName>
</protein>
<evidence type="ECO:0000313" key="3">
    <source>
        <dbReference type="Proteomes" id="UP000030765"/>
    </source>
</evidence>